<dbReference type="GO" id="GO:0030313">
    <property type="term" value="C:cell envelope"/>
    <property type="evidence" value="ECO:0007669"/>
    <property type="project" value="UniProtKB-SubCell"/>
</dbReference>
<dbReference type="EMBL" id="DXFB01000195">
    <property type="protein sequence ID" value="HIX46043.1"/>
    <property type="molecule type" value="Genomic_DNA"/>
</dbReference>
<dbReference type="InterPro" id="IPR050553">
    <property type="entry name" value="Thioredoxin_ResA/DsbE_sf"/>
</dbReference>
<accession>A0A9D2AQD2</accession>
<evidence type="ECO:0000313" key="6">
    <source>
        <dbReference type="EMBL" id="HIX46043.1"/>
    </source>
</evidence>
<keyword evidence="3" id="KW-1015">Disulfide bond</keyword>
<reference evidence="6" key="2">
    <citation type="submission" date="2021-04" db="EMBL/GenBank/DDBJ databases">
        <authorList>
            <person name="Gilroy R."/>
        </authorList>
    </citation>
    <scope>NUCLEOTIDE SEQUENCE</scope>
    <source>
        <strain evidence="6">ChiHjej12B11-16260</strain>
    </source>
</reference>
<organism evidence="6 7">
    <name type="scientific">Candidatus Barnesiella excrementipullorum</name>
    <dbReference type="NCBI Taxonomy" id="2838479"/>
    <lineage>
        <taxon>Bacteria</taxon>
        <taxon>Pseudomonadati</taxon>
        <taxon>Bacteroidota</taxon>
        <taxon>Bacteroidia</taxon>
        <taxon>Bacteroidales</taxon>
        <taxon>Barnesiellaceae</taxon>
        <taxon>Barnesiella</taxon>
    </lineage>
</organism>
<dbReference type="AlphaFoldDB" id="A0A9D2AQD2"/>
<dbReference type="GO" id="GO:0016209">
    <property type="term" value="F:antioxidant activity"/>
    <property type="evidence" value="ECO:0007669"/>
    <property type="project" value="InterPro"/>
</dbReference>
<evidence type="ECO:0000313" key="7">
    <source>
        <dbReference type="Proteomes" id="UP000824246"/>
    </source>
</evidence>
<proteinExistence type="predicted"/>
<feature type="domain" description="Thioredoxin" evidence="5">
    <location>
        <begin position="221"/>
        <end position="361"/>
    </location>
</feature>
<evidence type="ECO:0000256" key="3">
    <source>
        <dbReference type="ARBA" id="ARBA00023157"/>
    </source>
</evidence>
<comment type="subcellular location">
    <subcellularLocation>
        <location evidence="1">Cell envelope</location>
    </subcellularLocation>
</comment>
<name>A0A9D2AQD2_9BACT</name>
<sequence>LFAPLLMASCSHPGVKMSFEGFENDTVVLVHAAIDDLSKITSDDDPLVSCDTFVMQNGHVEFASDAERAQQYICLLPEEDYPIIFFTAPGEKLDVTVEKQPYGMNCEIKGSELMEKIGALEQEAGAFRNAAIEIAKTEMFPEQKIDSLETKCNEVYSRFLRTNLNHPAVVWALMKAPADTVLQYIDLLGEDAKVSILTPILNSLKKQMERYAIVKNARESIVEGKLAPNFVLPDPEGNNVSLQSLRGKWVVLDFWGSWCPWCIKGFDKMKEYYEKYKDQCTFVGVCCRDTKEDWLAAVEKYQLPWTNLYSDPKAQPAQSVEVIYAVPGYPTKIVISPEGEISKIVVGEDPAFYEALDTLVGGGNTKE</sequence>
<keyword evidence="2" id="KW-0201">Cytochrome c-type biogenesis</keyword>
<evidence type="ECO:0000256" key="2">
    <source>
        <dbReference type="ARBA" id="ARBA00022748"/>
    </source>
</evidence>
<feature type="non-terminal residue" evidence="6">
    <location>
        <position position="1"/>
    </location>
</feature>
<dbReference type="InterPro" id="IPR000866">
    <property type="entry name" value="AhpC/TSA"/>
</dbReference>
<dbReference type="InterPro" id="IPR036249">
    <property type="entry name" value="Thioredoxin-like_sf"/>
</dbReference>
<dbReference type="Proteomes" id="UP000824246">
    <property type="component" value="Unassembled WGS sequence"/>
</dbReference>
<reference evidence="6" key="1">
    <citation type="journal article" date="2021" name="PeerJ">
        <title>Extensive microbial diversity within the chicken gut microbiome revealed by metagenomics and culture.</title>
        <authorList>
            <person name="Gilroy R."/>
            <person name="Ravi A."/>
            <person name="Getino M."/>
            <person name="Pursley I."/>
            <person name="Horton D.L."/>
            <person name="Alikhan N.F."/>
            <person name="Baker D."/>
            <person name="Gharbi K."/>
            <person name="Hall N."/>
            <person name="Watson M."/>
            <person name="Adriaenssens E.M."/>
            <person name="Foster-Nyarko E."/>
            <person name="Jarju S."/>
            <person name="Secka A."/>
            <person name="Antonio M."/>
            <person name="Oren A."/>
            <person name="Chaudhuri R.R."/>
            <person name="La Ragione R."/>
            <person name="Hildebrand F."/>
            <person name="Pallen M.J."/>
        </authorList>
    </citation>
    <scope>NUCLEOTIDE SEQUENCE</scope>
    <source>
        <strain evidence="6">ChiHjej12B11-16260</strain>
    </source>
</reference>
<keyword evidence="4" id="KW-0676">Redox-active center</keyword>
<dbReference type="SUPFAM" id="SSF52833">
    <property type="entry name" value="Thioredoxin-like"/>
    <property type="match status" value="1"/>
</dbReference>
<dbReference type="GO" id="GO:0016491">
    <property type="term" value="F:oxidoreductase activity"/>
    <property type="evidence" value="ECO:0007669"/>
    <property type="project" value="InterPro"/>
</dbReference>
<dbReference type="PROSITE" id="PS51352">
    <property type="entry name" value="THIOREDOXIN_2"/>
    <property type="match status" value="1"/>
</dbReference>
<evidence type="ECO:0000256" key="1">
    <source>
        <dbReference type="ARBA" id="ARBA00004196"/>
    </source>
</evidence>
<dbReference type="PANTHER" id="PTHR42852">
    <property type="entry name" value="THIOL:DISULFIDE INTERCHANGE PROTEIN DSBE"/>
    <property type="match status" value="1"/>
</dbReference>
<dbReference type="PANTHER" id="PTHR42852:SF6">
    <property type="entry name" value="THIOL:DISULFIDE INTERCHANGE PROTEIN DSBE"/>
    <property type="match status" value="1"/>
</dbReference>
<dbReference type="Gene3D" id="3.40.30.10">
    <property type="entry name" value="Glutaredoxin"/>
    <property type="match status" value="1"/>
</dbReference>
<dbReference type="GO" id="GO:0017004">
    <property type="term" value="P:cytochrome complex assembly"/>
    <property type="evidence" value="ECO:0007669"/>
    <property type="project" value="UniProtKB-KW"/>
</dbReference>
<dbReference type="CDD" id="cd02966">
    <property type="entry name" value="TlpA_like_family"/>
    <property type="match status" value="1"/>
</dbReference>
<protein>
    <submittedName>
        <fullName evidence="6">TlpA family protein disulfide reductase</fullName>
    </submittedName>
</protein>
<gene>
    <name evidence="6" type="ORF">H9982_07455</name>
</gene>
<evidence type="ECO:0000256" key="4">
    <source>
        <dbReference type="ARBA" id="ARBA00023284"/>
    </source>
</evidence>
<evidence type="ECO:0000259" key="5">
    <source>
        <dbReference type="PROSITE" id="PS51352"/>
    </source>
</evidence>
<comment type="caution">
    <text evidence="6">The sequence shown here is derived from an EMBL/GenBank/DDBJ whole genome shotgun (WGS) entry which is preliminary data.</text>
</comment>
<dbReference type="Pfam" id="PF00578">
    <property type="entry name" value="AhpC-TSA"/>
    <property type="match status" value="1"/>
</dbReference>
<dbReference type="InterPro" id="IPR013766">
    <property type="entry name" value="Thioredoxin_domain"/>
</dbReference>